<evidence type="ECO:0000313" key="2">
    <source>
        <dbReference type="EMBL" id="EDV47061.2"/>
    </source>
</evidence>
<dbReference type="SUPFAM" id="SSF51126">
    <property type="entry name" value="Pectin lyase-like"/>
    <property type="match status" value="1"/>
</dbReference>
<feature type="compositionally biased region" description="Low complexity" evidence="1">
    <location>
        <begin position="610"/>
        <end position="622"/>
    </location>
</feature>
<reference evidence="2 3" key="2">
    <citation type="journal article" date="2008" name="Bioinformatics">
        <title>Assembly reconciliation.</title>
        <authorList>
            <person name="Zimin A.V."/>
            <person name="Smith D.R."/>
            <person name="Sutton G."/>
            <person name="Yorke J.A."/>
        </authorList>
    </citation>
    <scope>NUCLEOTIDE SEQUENCE [LARGE SCALE GENOMIC DNA]</scope>
    <source>
        <strain evidence="2 3">TSC#14021-0224.01</strain>
    </source>
</reference>
<dbReference type="KEGG" id="der:6550646"/>
<name>B3NUW3_DROER</name>
<dbReference type="OrthoDB" id="8185041at2759"/>
<dbReference type="AlphaFoldDB" id="B3NUW3"/>
<feature type="region of interest" description="Disordered" evidence="1">
    <location>
        <begin position="667"/>
        <end position="690"/>
    </location>
</feature>
<dbReference type="HOGENOM" id="CLU_014096_0_0_1"/>
<accession>B3NUW3</accession>
<feature type="region of interest" description="Disordered" evidence="1">
    <location>
        <begin position="610"/>
        <end position="634"/>
    </location>
</feature>
<organism evidence="2 3">
    <name type="scientific">Drosophila erecta</name>
    <name type="common">Fruit fly</name>
    <dbReference type="NCBI Taxonomy" id="7220"/>
    <lineage>
        <taxon>Eukaryota</taxon>
        <taxon>Metazoa</taxon>
        <taxon>Ecdysozoa</taxon>
        <taxon>Arthropoda</taxon>
        <taxon>Hexapoda</taxon>
        <taxon>Insecta</taxon>
        <taxon>Pterygota</taxon>
        <taxon>Neoptera</taxon>
        <taxon>Endopterygota</taxon>
        <taxon>Diptera</taxon>
        <taxon>Brachycera</taxon>
        <taxon>Muscomorpha</taxon>
        <taxon>Ephydroidea</taxon>
        <taxon>Drosophilidae</taxon>
        <taxon>Drosophila</taxon>
        <taxon>Sophophora</taxon>
    </lineage>
</organism>
<evidence type="ECO:0000313" key="3">
    <source>
        <dbReference type="Proteomes" id="UP000008711"/>
    </source>
</evidence>
<sequence>MYENFFQDNQVNYFGVIGVGKDDQVEITSNAFSHNKGGYPSIEIRNVLRVFLREKFLTGAEYKLLVEDVEQLSVFSNALQMTNLDCSLKRIKQLNIMKNAFNPGVAKYGINLRVEDSYINQLGIFGVSMGKVSLLRCHIDMIMSNAFDVTSIKELIIEGCKIAVIESQALTNKLHSDKVAILDTVIGTIEGQAISQSGITTMIMFGNTITRIRTNAIQIAAVSLFIRNNSMSHVEPNWLSVSQADQVEIANNRFQDYGRCELNIASTNCSFRNNILQNPQAGSLNFTCRVHQVRVGNECTCNKSWLSQLTDHDLESEIMCQVAERDHDCFNATNTDIRRYVNEACGSNGTRYCVVGQWVTRTASDQFSNSIKLPITKLAKWIMISLLVIFIVVLVATKLWRSGCGAAGGGMTTNKCQIEEDIRDQLLQLAMELPDGSVARKGILKLINGHLGKTECHERIFFILENMPKCELIERLLLRHISQSHVDASDSTGEAYAINAFISSGSGSASATALPPMPSAPSAPSSVPSEGGFDDEPIYQEPDQQRPLIADYSSPLHSVEDTYSEPINATNTSDMPPAYQYATPMRILTRPPMQQQPSTVASYATPVWRATPSATPTSRPPSGSQGSASATAPRAVKDLRQALQNSPQFHPNQLTSTRNQRQVLQTLPPHQPLQPPPYSQRSQVKDRRRRSFECLDGAASLAPWSTWTPARITPAAAM</sequence>
<dbReference type="EMBL" id="CH954180">
    <property type="protein sequence ID" value="EDV47061.2"/>
    <property type="molecule type" value="Genomic_DNA"/>
</dbReference>
<keyword evidence="3" id="KW-1185">Reference proteome</keyword>
<feature type="region of interest" description="Disordered" evidence="1">
    <location>
        <begin position="509"/>
        <end position="540"/>
    </location>
</feature>
<dbReference type="GO" id="GO:0007274">
    <property type="term" value="P:neuromuscular synaptic transmission"/>
    <property type="evidence" value="ECO:0007669"/>
    <property type="project" value="EnsemblMetazoa"/>
</dbReference>
<reference evidence="2 3" key="1">
    <citation type="journal article" date="2007" name="Nature">
        <title>Evolution of genes and genomes on the Drosophila phylogeny.</title>
        <authorList>
            <consortium name="Drosophila 12 Genomes Consortium"/>
            <person name="Clark A.G."/>
            <person name="Eisen M.B."/>
            <person name="Smith D.R."/>
            <person name="Bergman C.M."/>
            <person name="Oliver B."/>
            <person name="Markow T.A."/>
            <person name="Kaufman T.C."/>
            <person name="Kellis M."/>
            <person name="Gelbart W."/>
            <person name="Iyer V.N."/>
            <person name="Pollard D.A."/>
            <person name="Sackton T.B."/>
            <person name="Larracuente A.M."/>
            <person name="Singh N.D."/>
            <person name="Abad J.P."/>
            <person name="Abt D.N."/>
            <person name="Adryan B."/>
            <person name="Aguade M."/>
            <person name="Akashi H."/>
            <person name="Anderson W.W."/>
            <person name="Aquadro C.F."/>
            <person name="Ardell D.H."/>
            <person name="Arguello R."/>
            <person name="Artieri C.G."/>
            <person name="Barbash D.A."/>
            <person name="Barker D."/>
            <person name="Barsanti P."/>
            <person name="Batterham P."/>
            <person name="Batzoglou S."/>
            <person name="Begun D."/>
            <person name="Bhutkar A."/>
            <person name="Blanco E."/>
            <person name="Bosak S.A."/>
            <person name="Bradley R.K."/>
            <person name="Brand A.D."/>
            <person name="Brent M.R."/>
            <person name="Brooks A.N."/>
            <person name="Brown R.H."/>
            <person name="Butlin R.K."/>
            <person name="Caggese C."/>
            <person name="Calvi B.R."/>
            <person name="Bernardo de Carvalho A."/>
            <person name="Caspi A."/>
            <person name="Castrezana S."/>
            <person name="Celniker S.E."/>
            <person name="Chang J.L."/>
            <person name="Chapple C."/>
            <person name="Chatterji S."/>
            <person name="Chinwalla A."/>
            <person name="Civetta A."/>
            <person name="Clifton S.W."/>
            <person name="Comeron J.M."/>
            <person name="Costello J.C."/>
            <person name="Coyne J.A."/>
            <person name="Daub J."/>
            <person name="David R.G."/>
            <person name="Delcher A.L."/>
            <person name="Delehaunty K."/>
            <person name="Do C.B."/>
            <person name="Ebling H."/>
            <person name="Edwards K."/>
            <person name="Eickbush T."/>
            <person name="Evans J.D."/>
            <person name="Filipski A."/>
            <person name="Findeiss S."/>
            <person name="Freyhult E."/>
            <person name="Fulton L."/>
            <person name="Fulton R."/>
            <person name="Garcia A.C."/>
            <person name="Gardiner A."/>
            <person name="Garfield D.A."/>
            <person name="Garvin B.E."/>
            <person name="Gibson G."/>
            <person name="Gilbert D."/>
            <person name="Gnerre S."/>
            <person name="Godfrey J."/>
            <person name="Good R."/>
            <person name="Gotea V."/>
            <person name="Gravely B."/>
            <person name="Greenberg A.J."/>
            <person name="Griffiths-Jones S."/>
            <person name="Gross S."/>
            <person name="Guigo R."/>
            <person name="Gustafson E.A."/>
            <person name="Haerty W."/>
            <person name="Hahn M.W."/>
            <person name="Halligan D.L."/>
            <person name="Halpern A.L."/>
            <person name="Halter G.M."/>
            <person name="Han M.V."/>
            <person name="Heger A."/>
            <person name="Hillier L."/>
            <person name="Hinrichs A.S."/>
            <person name="Holmes I."/>
            <person name="Hoskins R.A."/>
            <person name="Hubisz M.J."/>
            <person name="Hultmark D."/>
            <person name="Huntley M.A."/>
            <person name="Jaffe D.B."/>
            <person name="Jagadeeshan S."/>
            <person name="Jeck W.R."/>
            <person name="Johnson J."/>
            <person name="Jones C.D."/>
            <person name="Jordan W.C."/>
            <person name="Karpen G.H."/>
            <person name="Kataoka E."/>
            <person name="Keightley P.D."/>
            <person name="Kheradpour P."/>
            <person name="Kirkness E.F."/>
            <person name="Koerich L.B."/>
            <person name="Kristiansen K."/>
            <person name="Kudrna D."/>
            <person name="Kulathinal R.J."/>
            <person name="Kumar S."/>
            <person name="Kwok R."/>
            <person name="Lander E."/>
            <person name="Langley C.H."/>
            <person name="Lapoint R."/>
            <person name="Lazzaro B.P."/>
            <person name="Lee S.J."/>
            <person name="Levesque L."/>
            <person name="Li R."/>
            <person name="Lin C.F."/>
            <person name="Lin M.F."/>
            <person name="Lindblad-Toh K."/>
            <person name="Llopart A."/>
            <person name="Long M."/>
            <person name="Low L."/>
            <person name="Lozovsky E."/>
            <person name="Lu J."/>
            <person name="Luo M."/>
            <person name="Machado C.A."/>
            <person name="Makalowski W."/>
            <person name="Marzo M."/>
            <person name="Matsuda M."/>
            <person name="Matzkin L."/>
            <person name="McAllister B."/>
            <person name="McBride C.S."/>
            <person name="McKernan B."/>
            <person name="McKernan K."/>
            <person name="Mendez-Lago M."/>
            <person name="Minx P."/>
            <person name="Mollenhauer M.U."/>
            <person name="Montooth K."/>
            <person name="Mount S.M."/>
            <person name="Mu X."/>
            <person name="Myers E."/>
            <person name="Negre B."/>
            <person name="Newfeld S."/>
            <person name="Nielsen R."/>
            <person name="Noor M.A."/>
            <person name="O'Grady P."/>
            <person name="Pachter L."/>
            <person name="Papaceit M."/>
            <person name="Parisi M.J."/>
            <person name="Parisi M."/>
            <person name="Parts L."/>
            <person name="Pedersen J.S."/>
            <person name="Pesole G."/>
            <person name="Phillippy A.M."/>
            <person name="Ponting C.P."/>
            <person name="Pop M."/>
            <person name="Porcelli D."/>
            <person name="Powell J.R."/>
            <person name="Prohaska S."/>
            <person name="Pruitt K."/>
            <person name="Puig M."/>
            <person name="Quesneville H."/>
            <person name="Ram K.R."/>
            <person name="Rand D."/>
            <person name="Rasmussen M.D."/>
            <person name="Reed L.K."/>
            <person name="Reenan R."/>
            <person name="Reily A."/>
            <person name="Remington K.A."/>
            <person name="Rieger T.T."/>
            <person name="Ritchie M.G."/>
            <person name="Robin C."/>
            <person name="Rogers Y.H."/>
            <person name="Rohde C."/>
            <person name="Rozas J."/>
            <person name="Rubenfield M.J."/>
            <person name="Ruiz A."/>
            <person name="Russo S."/>
            <person name="Salzberg S.L."/>
            <person name="Sanchez-Gracia A."/>
            <person name="Saranga D.J."/>
            <person name="Sato H."/>
            <person name="Schaeffer S.W."/>
            <person name="Schatz M.C."/>
            <person name="Schlenke T."/>
            <person name="Schwartz R."/>
            <person name="Segarra C."/>
            <person name="Singh R.S."/>
            <person name="Sirot L."/>
            <person name="Sirota M."/>
            <person name="Sisneros N.B."/>
            <person name="Smith C.D."/>
            <person name="Smith T.F."/>
            <person name="Spieth J."/>
            <person name="Stage D.E."/>
            <person name="Stark A."/>
            <person name="Stephan W."/>
            <person name="Strausberg R.L."/>
            <person name="Strempel S."/>
            <person name="Sturgill D."/>
            <person name="Sutton G."/>
            <person name="Sutton G.G."/>
            <person name="Tao W."/>
            <person name="Teichmann S."/>
            <person name="Tobari Y.N."/>
            <person name="Tomimura Y."/>
            <person name="Tsolas J.M."/>
            <person name="Valente V.L."/>
            <person name="Venter E."/>
            <person name="Venter J.C."/>
            <person name="Vicario S."/>
            <person name="Vieira F.G."/>
            <person name="Vilella A.J."/>
            <person name="Villasante A."/>
            <person name="Walenz B."/>
            <person name="Wang J."/>
            <person name="Wasserman M."/>
            <person name="Watts T."/>
            <person name="Wilson D."/>
            <person name="Wilson R.K."/>
            <person name="Wing R.A."/>
            <person name="Wolfner M.F."/>
            <person name="Wong A."/>
            <person name="Wong G.K."/>
            <person name="Wu C.I."/>
            <person name="Wu G."/>
            <person name="Yamamoto D."/>
            <person name="Yang H.P."/>
            <person name="Yang S.P."/>
            <person name="Yorke J.A."/>
            <person name="Yoshida K."/>
            <person name="Zdobnov E."/>
            <person name="Zhang P."/>
            <person name="Zhang Y."/>
            <person name="Zimin A.V."/>
            <person name="Baldwin J."/>
            <person name="Abdouelleil A."/>
            <person name="Abdulkadir J."/>
            <person name="Abebe A."/>
            <person name="Abera B."/>
            <person name="Abreu J."/>
            <person name="Acer S.C."/>
            <person name="Aftuck L."/>
            <person name="Alexander A."/>
            <person name="An P."/>
            <person name="Anderson E."/>
            <person name="Anderson S."/>
            <person name="Arachi H."/>
            <person name="Azer M."/>
            <person name="Bachantsang P."/>
            <person name="Barry A."/>
            <person name="Bayul T."/>
            <person name="Berlin A."/>
            <person name="Bessette D."/>
            <person name="Bloom T."/>
            <person name="Blye J."/>
            <person name="Boguslavskiy L."/>
            <person name="Bonnet C."/>
            <person name="Boukhgalter B."/>
            <person name="Bourzgui I."/>
            <person name="Brown A."/>
            <person name="Cahill P."/>
            <person name="Channer S."/>
            <person name="Cheshatsang Y."/>
            <person name="Chuda L."/>
            <person name="Citroen M."/>
            <person name="Collymore A."/>
            <person name="Cooke P."/>
            <person name="Costello M."/>
            <person name="D'Aco K."/>
            <person name="Daza R."/>
            <person name="De Haan G."/>
            <person name="DeGray S."/>
            <person name="DeMaso C."/>
            <person name="Dhargay N."/>
            <person name="Dooley K."/>
            <person name="Dooley E."/>
            <person name="Doricent M."/>
            <person name="Dorje P."/>
            <person name="Dorjee K."/>
            <person name="Dupes A."/>
            <person name="Elong R."/>
            <person name="Falk J."/>
            <person name="Farina A."/>
            <person name="Faro S."/>
            <person name="Ferguson D."/>
            <person name="Fisher S."/>
            <person name="Foley C.D."/>
            <person name="Franke A."/>
            <person name="Friedrich D."/>
            <person name="Gadbois L."/>
            <person name="Gearin G."/>
            <person name="Gearin C.R."/>
            <person name="Giannoukos G."/>
            <person name="Goode T."/>
            <person name="Graham J."/>
            <person name="Grandbois E."/>
            <person name="Grewal S."/>
            <person name="Gyaltsen K."/>
            <person name="Hafez N."/>
            <person name="Hagos B."/>
            <person name="Hall J."/>
            <person name="Henson C."/>
            <person name="Hollinger A."/>
            <person name="Honan T."/>
            <person name="Huard M.D."/>
            <person name="Hughes L."/>
            <person name="Hurhula B."/>
            <person name="Husby M.E."/>
            <person name="Kamat A."/>
            <person name="Kanga B."/>
            <person name="Kashin S."/>
            <person name="Khazanovich D."/>
            <person name="Kisner P."/>
            <person name="Lance K."/>
            <person name="Lara M."/>
            <person name="Lee W."/>
            <person name="Lennon N."/>
            <person name="Letendre F."/>
            <person name="LeVine R."/>
            <person name="Lipovsky A."/>
            <person name="Liu X."/>
            <person name="Liu J."/>
            <person name="Liu S."/>
            <person name="Lokyitsang T."/>
            <person name="Lokyitsang Y."/>
            <person name="Lubonja R."/>
            <person name="Lui A."/>
            <person name="MacDonald P."/>
            <person name="Magnisalis V."/>
            <person name="Maru K."/>
            <person name="Matthews C."/>
            <person name="McCusker W."/>
            <person name="McDonough S."/>
            <person name="Mehta T."/>
            <person name="Meldrim J."/>
            <person name="Meneus L."/>
            <person name="Mihai O."/>
            <person name="Mihalev A."/>
            <person name="Mihova T."/>
            <person name="Mittelman R."/>
            <person name="Mlenga V."/>
            <person name="Montmayeur A."/>
            <person name="Mulrain L."/>
            <person name="Navidi A."/>
            <person name="Naylor J."/>
            <person name="Negash T."/>
            <person name="Nguyen T."/>
            <person name="Nguyen N."/>
            <person name="Nicol R."/>
            <person name="Norbu C."/>
            <person name="Norbu N."/>
            <person name="Novod N."/>
            <person name="O'Neill B."/>
            <person name="Osman S."/>
            <person name="Markiewicz E."/>
            <person name="Oyono O.L."/>
            <person name="Patti C."/>
            <person name="Phunkhang P."/>
            <person name="Pierre F."/>
            <person name="Priest M."/>
            <person name="Raghuraman S."/>
            <person name="Rege F."/>
            <person name="Reyes R."/>
            <person name="Rise C."/>
            <person name="Rogov P."/>
            <person name="Ross K."/>
            <person name="Ryan E."/>
            <person name="Settipalli S."/>
            <person name="Shea T."/>
            <person name="Sherpa N."/>
            <person name="Shi L."/>
            <person name="Shih D."/>
            <person name="Sparrow T."/>
            <person name="Spaulding J."/>
            <person name="Stalker J."/>
            <person name="Stange-Thomann N."/>
            <person name="Stavropoulos S."/>
            <person name="Stone C."/>
            <person name="Strader C."/>
            <person name="Tesfaye S."/>
            <person name="Thomson T."/>
            <person name="Thoulutsang Y."/>
            <person name="Thoulutsang D."/>
            <person name="Topham K."/>
            <person name="Topping I."/>
            <person name="Tsamla T."/>
            <person name="Vassiliev H."/>
            <person name="Vo A."/>
            <person name="Wangchuk T."/>
            <person name="Wangdi T."/>
            <person name="Weiand M."/>
            <person name="Wilkinson J."/>
            <person name="Wilson A."/>
            <person name="Yadav S."/>
            <person name="Young G."/>
            <person name="Yu Q."/>
            <person name="Zembek L."/>
            <person name="Zhong D."/>
            <person name="Zimmer A."/>
            <person name="Zwirko Z."/>
            <person name="Jaffe D.B."/>
            <person name="Alvarez P."/>
            <person name="Brockman W."/>
            <person name="Butler J."/>
            <person name="Chin C."/>
            <person name="Gnerre S."/>
            <person name="Grabherr M."/>
            <person name="Kleber M."/>
            <person name="Mauceli E."/>
            <person name="MacCallum I."/>
        </authorList>
    </citation>
    <scope>NUCLEOTIDE SEQUENCE [LARGE SCALE GENOMIC DNA]</scope>
    <source>
        <strain evidence="2 3">TSC#14021-0224.01</strain>
    </source>
</reference>
<feature type="compositionally biased region" description="Pro residues" evidence="1">
    <location>
        <begin position="669"/>
        <end position="678"/>
    </location>
</feature>
<protein>
    <submittedName>
        <fullName evidence="2">Uncharacterized protein</fullName>
    </submittedName>
</protein>
<dbReference type="GO" id="GO:0045202">
    <property type="term" value="C:synapse"/>
    <property type="evidence" value="ECO:0007669"/>
    <property type="project" value="GOC"/>
</dbReference>
<evidence type="ECO:0000256" key="1">
    <source>
        <dbReference type="SAM" id="MobiDB-lite"/>
    </source>
</evidence>
<proteinExistence type="predicted"/>
<dbReference type="GO" id="GO:0007616">
    <property type="term" value="P:long-term memory"/>
    <property type="evidence" value="ECO:0007669"/>
    <property type="project" value="EnsemblMetazoa"/>
</dbReference>
<gene>
    <name evidence="2" type="primary">Dere\GG17856</name>
    <name evidence="2" type="synonym">dere_GLEANR_2748</name>
    <name evidence="2" type="synonym">GG17856</name>
    <name evidence="2" type="ORF">Dere_GG17856</name>
</gene>
<dbReference type="eggNOG" id="ENOG502QW2Z">
    <property type="taxonomic scope" value="Eukaryota"/>
</dbReference>
<dbReference type="Proteomes" id="UP000008711">
    <property type="component" value="Unassembled WGS sequence"/>
</dbReference>
<dbReference type="InterPro" id="IPR011050">
    <property type="entry name" value="Pectin_lyase_fold/virulence"/>
</dbReference>